<sequence>MPLSSPPDVNPTPSLPLEGTGRGRLHLYSAASPARLFVASSTPLPPVGRMAALRLSAPIIPATCTSARCCVETEEGRSRPRRLCVGLVRSMNKRGDICAPYTPATTPCACSSTNAPPPVSCTHVLRCSCNAAPRAVGSGTGGGVPGAHQGGASLLGKKQRSSGRCRKTTEEAAAV</sequence>
<dbReference type="EMBL" id="JBAMZN010000009">
    <property type="protein sequence ID" value="KAL0529356.1"/>
    <property type="molecule type" value="Genomic_DNA"/>
</dbReference>
<feature type="compositionally biased region" description="Pro residues" evidence="1">
    <location>
        <begin position="1"/>
        <end position="14"/>
    </location>
</feature>
<name>A0AAW3C6C6_9TRYP</name>
<reference evidence="2 3" key="1">
    <citation type="submission" date="2024-02" db="EMBL/GenBank/DDBJ databases">
        <title>FIRST GENOME SEQUENCES OF Leishmania (Viannia) shawi, Leishmania (Viannia) lindenbergi AND Leishmania (Viannia) utingensis.</title>
        <authorList>
            <person name="Resadore F."/>
            <person name="Custodio M.G.F."/>
            <person name="Boite M.C."/>
            <person name="Cupolillo E."/>
            <person name="Ferreira G.E.M."/>
        </authorList>
    </citation>
    <scope>NUCLEOTIDE SEQUENCE [LARGE SCALE GENOMIC DNA]</scope>
    <source>
        <strain evidence="2 3">MDAS/BR/1979/M5533</strain>
    </source>
</reference>
<feature type="region of interest" description="Disordered" evidence="1">
    <location>
        <begin position="1"/>
        <end position="21"/>
    </location>
</feature>
<keyword evidence="3" id="KW-1185">Reference proteome</keyword>
<evidence type="ECO:0000313" key="2">
    <source>
        <dbReference type="EMBL" id="KAL0529356.1"/>
    </source>
</evidence>
<accession>A0AAW3C6C6</accession>
<organism evidence="2 3">
    <name type="scientific">Leishmania naiffi</name>
    <dbReference type="NCBI Taxonomy" id="5678"/>
    <lineage>
        <taxon>Eukaryota</taxon>
        <taxon>Discoba</taxon>
        <taxon>Euglenozoa</taxon>
        <taxon>Kinetoplastea</taxon>
        <taxon>Metakinetoplastina</taxon>
        <taxon>Trypanosomatida</taxon>
        <taxon>Trypanosomatidae</taxon>
        <taxon>Leishmaniinae</taxon>
        <taxon>Leishmania</taxon>
        <taxon>Leishmania naiffi species complex</taxon>
    </lineage>
</organism>
<evidence type="ECO:0000313" key="3">
    <source>
        <dbReference type="Proteomes" id="UP001501274"/>
    </source>
</evidence>
<evidence type="ECO:0000256" key="1">
    <source>
        <dbReference type="SAM" id="MobiDB-lite"/>
    </source>
</evidence>
<feature type="compositionally biased region" description="Basic residues" evidence="1">
    <location>
        <begin position="157"/>
        <end position="166"/>
    </location>
</feature>
<feature type="compositionally biased region" description="Gly residues" evidence="1">
    <location>
        <begin position="138"/>
        <end position="149"/>
    </location>
</feature>
<proteinExistence type="predicted"/>
<feature type="region of interest" description="Disordered" evidence="1">
    <location>
        <begin position="138"/>
        <end position="175"/>
    </location>
</feature>
<gene>
    <name evidence="2" type="ORF">Q4I28_001274</name>
</gene>
<protein>
    <submittedName>
        <fullName evidence="2">Uncharacterized protein</fullName>
    </submittedName>
</protein>
<comment type="caution">
    <text evidence="2">The sequence shown here is derived from an EMBL/GenBank/DDBJ whole genome shotgun (WGS) entry which is preliminary data.</text>
</comment>
<dbReference type="AlphaFoldDB" id="A0AAW3C6C6"/>
<dbReference type="Proteomes" id="UP001501274">
    <property type="component" value="Unassembled WGS sequence"/>
</dbReference>